<feature type="region of interest" description="Disordered" evidence="1">
    <location>
        <begin position="113"/>
        <end position="146"/>
    </location>
</feature>
<evidence type="ECO:0000313" key="2">
    <source>
        <dbReference type="EMBL" id="GBN53149.1"/>
    </source>
</evidence>
<organism evidence="2 3">
    <name type="scientific">Araneus ventricosus</name>
    <name type="common">Orbweaver spider</name>
    <name type="synonym">Epeira ventricosa</name>
    <dbReference type="NCBI Taxonomy" id="182803"/>
    <lineage>
        <taxon>Eukaryota</taxon>
        <taxon>Metazoa</taxon>
        <taxon>Ecdysozoa</taxon>
        <taxon>Arthropoda</taxon>
        <taxon>Chelicerata</taxon>
        <taxon>Arachnida</taxon>
        <taxon>Araneae</taxon>
        <taxon>Araneomorphae</taxon>
        <taxon>Entelegynae</taxon>
        <taxon>Araneoidea</taxon>
        <taxon>Araneidae</taxon>
        <taxon>Araneus</taxon>
    </lineage>
</organism>
<feature type="compositionally biased region" description="Basic and acidic residues" evidence="1">
    <location>
        <begin position="113"/>
        <end position="124"/>
    </location>
</feature>
<dbReference type="AlphaFoldDB" id="A0A4Y2PPS8"/>
<evidence type="ECO:0000256" key="1">
    <source>
        <dbReference type="SAM" id="MobiDB-lite"/>
    </source>
</evidence>
<dbReference type="EMBL" id="BGPR01011825">
    <property type="protein sequence ID" value="GBN53149.1"/>
    <property type="molecule type" value="Genomic_DNA"/>
</dbReference>
<keyword evidence="3" id="KW-1185">Reference proteome</keyword>
<name>A0A4Y2PPS8_ARAVE</name>
<dbReference type="Proteomes" id="UP000499080">
    <property type="component" value="Unassembled WGS sequence"/>
</dbReference>
<reference evidence="2 3" key="1">
    <citation type="journal article" date="2019" name="Sci. Rep.">
        <title>Orb-weaving spider Araneus ventricosus genome elucidates the spidroin gene catalogue.</title>
        <authorList>
            <person name="Kono N."/>
            <person name="Nakamura H."/>
            <person name="Ohtoshi R."/>
            <person name="Moran D.A.P."/>
            <person name="Shinohara A."/>
            <person name="Yoshida Y."/>
            <person name="Fujiwara M."/>
            <person name="Mori M."/>
            <person name="Tomita M."/>
            <person name="Arakawa K."/>
        </authorList>
    </citation>
    <scope>NUCLEOTIDE SEQUENCE [LARGE SCALE GENOMIC DNA]</scope>
</reference>
<proteinExistence type="predicted"/>
<accession>A0A4Y2PPS8</accession>
<gene>
    <name evidence="2" type="ORF">AVEN_128441_1</name>
</gene>
<sequence>MSLPTEEETKIRSSSIKGQELQHSINRKSHFIWRCGDFEADAKEMPDWLVLGVLVEGPYLDMPNQTYARLQQVSHGKSENLKQVIANELVTTCRTCYKLVASNSLQTIAKTEYADKPRIRHPDNPLHSSRPRHSAGGTQIGEDRLR</sequence>
<comment type="caution">
    <text evidence="2">The sequence shown here is derived from an EMBL/GenBank/DDBJ whole genome shotgun (WGS) entry which is preliminary data.</text>
</comment>
<protein>
    <submittedName>
        <fullName evidence="2">Uncharacterized protein</fullName>
    </submittedName>
</protein>
<evidence type="ECO:0000313" key="3">
    <source>
        <dbReference type="Proteomes" id="UP000499080"/>
    </source>
</evidence>